<keyword evidence="4 6" id="KW-1133">Transmembrane helix</keyword>
<dbReference type="PANTHER" id="PTHR12841:SF6">
    <property type="entry name" value="PROTEIN UNC-50 HOMOLOG"/>
    <property type="match status" value="1"/>
</dbReference>
<keyword evidence="5 6" id="KW-0472">Membrane</keyword>
<dbReference type="AlphaFoldDB" id="A0A7S4B082"/>
<evidence type="ECO:0000256" key="5">
    <source>
        <dbReference type="ARBA" id="ARBA00023136"/>
    </source>
</evidence>
<evidence type="ECO:0000256" key="1">
    <source>
        <dbReference type="ARBA" id="ARBA00004141"/>
    </source>
</evidence>
<name>A0A7S4B082_CHRCT</name>
<dbReference type="EMBL" id="HBIZ01003959">
    <property type="protein sequence ID" value="CAE0749581.1"/>
    <property type="molecule type" value="Transcribed_RNA"/>
</dbReference>
<feature type="transmembrane region" description="Helical" evidence="6">
    <location>
        <begin position="12"/>
        <end position="37"/>
    </location>
</feature>
<evidence type="ECO:0000256" key="6">
    <source>
        <dbReference type="SAM" id="Phobius"/>
    </source>
</evidence>
<feature type="transmembrane region" description="Helical" evidence="6">
    <location>
        <begin position="106"/>
        <end position="123"/>
    </location>
</feature>
<dbReference type="GO" id="GO:0000139">
    <property type="term" value="C:Golgi membrane"/>
    <property type="evidence" value="ECO:0007669"/>
    <property type="project" value="TreeGrafter"/>
</dbReference>
<comment type="subcellular location">
    <subcellularLocation>
        <location evidence="1">Membrane</location>
        <topology evidence="1">Multi-pass membrane protein</topology>
    </subcellularLocation>
</comment>
<proteinExistence type="inferred from homology"/>
<gene>
    <name evidence="7" type="ORF">PCAR00345_LOCUS2164</name>
</gene>
<evidence type="ECO:0000256" key="2">
    <source>
        <dbReference type="ARBA" id="ARBA00006293"/>
    </source>
</evidence>
<dbReference type="PANTHER" id="PTHR12841">
    <property type="entry name" value="PROTEIN UNC-50 HOMOLOG"/>
    <property type="match status" value="1"/>
</dbReference>
<keyword evidence="3 6" id="KW-0812">Transmembrane</keyword>
<feature type="transmembrane region" description="Helical" evidence="6">
    <location>
        <begin position="74"/>
        <end position="94"/>
    </location>
</feature>
<dbReference type="Pfam" id="PF05216">
    <property type="entry name" value="UNC-50"/>
    <property type="match status" value="1"/>
</dbReference>
<evidence type="ECO:0000256" key="3">
    <source>
        <dbReference type="ARBA" id="ARBA00022692"/>
    </source>
</evidence>
<accession>A0A7S4B082</accession>
<organism evidence="7">
    <name type="scientific">Chrysotila carterae</name>
    <name type="common">Marine alga</name>
    <name type="synonym">Syracosphaera carterae</name>
    <dbReference type="NCBI Taxonomy" id="13221"/>
    <lineage>
        <taxon>Eukaryota</taxon>
        <taxon>Haptista</taxon>
        <taxon>Haptophyta</taxon>
        <taxon>Prymnesiophyceae</taxon>
        <taxon>Isochrysidales</taxon>
        <taxon>Isochrysidaceae</taxon>
        <taxon>Chrysotila</taxon>
    </lineage>
</organism>
<reference evidence="7" key="1">
    <citation type="submission" date="2021-01" db="EMBL/GenBank/DDBJ databases">
        <authorList>
            <person name="Corre E."/>
            <person name="Pelletier E."/>
            <person name="Niang G."/>
            <person name="Scheremetjew M."/>
            <person name="Finn R."/>
            <person name="Kale V."/>
            <person name="Holt S."/>
            <person name="Cochrane G."/>
            <person name="Meng A."/>
            <person name="Brown T."/>
            <person name="Cohen L."/>
        </authorList>
    </citation>
    <scope>NUCLEOTIDE SEQUENCE</scope>
    <source>
        <strain evidence="7">CCMP645</strain>
    </source>
</reference>
<protein>
    <submittedName>
        <fullName evidence="7">Uncharacterized protein</fullName>
    </submittedName>
</protein>
<evidence type="ECO:0000256" key="4">
    <source>
        <dbReference type="ARBA" id="ARBA00022989"/>
    </source>
</evidence>
<feature type="transmembrane region" description="Helical" evidence="6">
    <location>
        <begin position="135"/>
        <end position="156"/>
    </location>
</feature>
<dbReference type="InterPro" id="IPR007881">
    <property type="entry name" value="UNC-50"/>
</dbReference>
<comment type="similarity">
    <text evidence="2">Belongs to the unc-50 family.</text>
</comment>
<sequence>MAAGQSALLDVLRLAAWVVCVDFVIVGAVLATVGWWLSNNYLRVASAVDAWEDEPMRRQESVEWLYAFDVHCNAFFPLFLLLHVLQFLLLPLLLRPGLVAALASNSLYAAALSVYHYITFLGYNELPFLRSCEVFVYPIGAICAAYVCSLPFVWYAGLNCTEIVADVYFG</sequence>
<evidence type="ECO:0000313" key="7">
    <source>
        <dbReference type="EMBL" id="CAE0749581.1"/>
    </source>
</evidence>